<dbReference type="EC" id="1.14.13.227" evidence="1"/>
<dbReference type="SUPFAM" id="SSF47240">
    <property type="entry name" value="Ferritin-like"/>
    <property type="match status" value="1"/>
</dbReference>
<dbReference type="Pfam" id="PF02332">
    <property type="entry name" value="Phenol_Hydrox"/>
    <property type="match status" value="1"/>
</dbReference>
<evidence type="ECO:0000256" key="3">
    <source>
        <dbReference type="ARBA" id="ARBA00023033"/>
    </source>
</evidence>
<dbReference type="PIRSF" id="PIRSF000040">
    <property type="entry name" value="MMOH_comp"/>
    <property type="match status" value="1"/>
</dbReference>
<dbReference type="Gene3D" id="1.10.620.20">
    <property type="entry name" value="Ribonucleotide Reductase, subunit A"/>
    <property type="match status" value="1"/>
</dbReference>
<keyword evidence="2" id="KW-0560">Oxidoreductase</keyword>
<dbReference type="GO" id="GO:0016709">
    <property type="term" value="F:oxidoreductase activity, acting on paired donors, with incorporation or reduction of molecular oxygen, NAD(P)H as one donor, and incorporation of one atom of oxygen"/>
    <property type="evidence" value="ECO:0007669"/>
    <property type="project" value="InterPro"/>
</dbReference>
<accession>Q5QJ59</accession>
<evidence type="ECO:0000256" key="2">
    <source>
        <dbReference type="ARBA" id="ARBA00023002"/>
    </source>
</evidence>
<dbReference type="InterPro" id="IPR012078">
    <property type="entry name" value="MP_mOase_hydro"/>
</dbReference>
<comment type="catalytic activity">
    <reaction evidence="4">
        <text>propane + NADH + O2 + H(+) = propan-2-ol + NAD(+) + H2O</text>
        <dbReference type="Rhea" id="RHEA:49992"/>
        <dbReference type="ChEBI" id="CHEBI:15377"/>
        <dbReference type="ChEBI" id="CHEBI:15378"/>
        <dbReference type="ChEBI" id="CHEBI:15379"/>
        <dbReference type="ChEBI" id="CHEBI:17824"/>
        <dbReference type="ChEBI" id="CHEBI:32879"/>
        <dbReference type="ChEBI" id="CHEBI:57540"/>
        <dbReference type="ChEBI" id="CHEBI:57945"/>
        <dbReference type="EC" id="1.14.13.227"/>
    </reaction>
</comment>
<dbReference type="InterPro" id="IPR012348">
    <property type="entry name" value="RNR-like"/>
</dbReference>
<name>Q5QJ59_9MYCO</name>
<reference evidence="5" key="1">
    <citation type="submission" date="2003-11" db="EMBL/GenBank/DDBJ databases">
        <authorList>
            <person name="Chan Kwo Chion C.K.N."/>
            <person name="Askew S.E."/>
            <person name="Leak D.J."/>
        </authorList>
    </citation>
    <scope>NUCLEOTIDE SEQUENCE</scope>
    <source>
        <strain evidence="5">M156</strain>
    </source>
</reference>
<keyword evidence="3" id="KW-0503">Monooxygenase</keyword>
<dbReference type="SMR" id="Q5QJ59"/>
<evidence type="ECO:0000256" key="1">
    <source>
        <dbReference type="ARBA" id="ARBA00012710"/>
    </source>
</evidence>
<reference evidence="5" key="2">
    <citation type="journal article" date="2005" name="Appl. Environ. Microbiol.">
        <title>Cloning, expression, and site-directed mutagenesis of the propene monooxygenase genes from Mycobacterium sp. strain M156.</title>
        <authorList>
            <person name="Chan Kwo Chion C.K."/>
            <person name="Askew S.E."/>
            <person name="Leak D.J."/>
        </authorList>
    </citation>
    <scope>NUCLEOTIDE SEQUENCE</scope>
    <source>
        <strain evidence="5">M156</strain>
    </source>
</reference>
<protein>
    <recommendedName>
        <fullName evidence="1">propane 2-monooxygenase</fullName>
        <ecNumber evidence="1">1.14.13.227</ecNumber>
    </recommendedName>
</protein>
<sequence>MAIQQSAAVAPDELDGNRTFTWFVPARRRPSEYELYTVGQQSTPKQWLHVDWPVHFDDGKPPWSEDSSAIRTSAWFDYRDPAHVWQRPYVSTANQDQQALARLLPVLTADSQTMVSTAWSDGVLGRTYAAWPFVEYGLFLSLAYAVRQAMSDTVQFSIVFQAVDRLRLLQDVVLHLDQLHEDAEGFSDAEARQAWMTDSTLVPIREIIEAIATSEDWVEVLVATTLVFEPLLGYLAKSELFSRRAPLFGDRATPTVLAMALQDTDRHVQSVQALMRLVSADEIHGPENQATIRRWIGHWQSRCEVAARCFLPILSATGLDEDGCENALNRALANQRIVAEGVGVTV</sequence>
<dbReference type="InterPro" id="IPR003430">
    <property type="entry name" value="Phenol_Hydrox"/>
</dbReference>
<evidence type="ECO:0000313" key="5">
    <source>
        <dbReference type="EMBL" id="AAS19482.1"/>
    </source>
</evidence>
<evidence type="ECO:0000256" key="4">
    <source>
        <dbReference type="ARBA" id="ARBA00048941"/>
    </source>
</evidence>
<organism evidence="5">
    <name type="scientific">Mycobacterium sp. M156</name>
    <dbReference type="NCBI Taxonomy" id="263548"/>
    <lineage>
        <taxon>Bacteria</taxon>
        <taxon>Bacillati</taxon>
        <taxon>Actinomycetota</taxon>
        <taxon>Actinomycetes</taxon>
        <taxon>Mycobacteriales</taxon>
        <taxon>Mycobacteriaceae</taxon>
        <taxon>Mycobacterium</taxon>
    </lineage>
</organism>
<proteinExistence type="predicted"/>
<dbReference type="InterPro" id="IPR009078">
    <property type="entry name" value="Ferritin-like_SF"/>
</dbReference>
<dbReference type="EMBL" id="AY455999">
    <property type="protein sequence ID" value="AAS19482.1"/>
    <property type="molecule type" value="Genomic_DNA"/>
</dbReference>
<dbReference type="AlphaFoldDB" id="Q5QJ59"/>